<dbReference type="OrthoDB" id="189567at2"/>
<gene>
    <name evidence="4" type="ORF">EI77_04185</name>
</gene>
<dbReference type="InterPro" id="IPR009003">
    <property type="entry name" value="Peptidase_S1_PA"/>
</dbReference>
<dbReference type="Pfam" id="PF13180">
    <property type="entry name" value="PDZ_2"/>
    <property type="match status" value="1"/>
</dbReference>
<comment type="similarity">
    <text evidence="1">Belongs to the peptidase S1C family.</text>
</comment>
<dbReference type="RefSeq" id="WP_133797168.1">
    <property type="nucleotide sequence ID" value="NZ_SOCA01000011.1"/>
</dbReference>
<dbReference type="PROSITE" id="PS50106">
    <property type="entry name" value="PDZ"/>
    <property type="match status" value="1"/>
</dbReference>
<protein>
    <submittedName>
        <fullName evidence="4">PDZ domain-containing protein</fullName>
    </submittedName>
</protein>
<evidence type="ECO:0000256" key="2">
    <source>
        <dbReference type="SAM" id="MobiDB-lite"/>
    </source>
</evidence>
<dbReference type="SUPFAM" id="SSF50156">
    <property type="entry name" value="PDZ domain-like"/>
    <property type="match status" value="1"/>
</dbReference>
<dbReference type="SUPFAM" id="SSF50494">
    <property type="entry name" value="Trypsin-like serine proteases"/>
    <property type="match status" value="1"/>
</dbReference>
<dbReference type="Gene3D" id="2.40.10.120">
    <property type="match status" value="1"/>
</dbReference>
<dbReference type="Proteomes" id="UP000295662">
    <property type="component" value="Unassembled WGS sequence"/>
</dbReference>
<accession>A0A4R7RJG6</accession>
<name>A0A4R7RJG6_9BACT</name>
<dbReference type="InterPro" id="IPR036034">
    <property type="entry name" value="PDZ_sf"/>
</dbReference>
<dbReference type="AlphaFoldDB" id="A0A4R7RJG6"/>
<reference evidence="4 5" key="1">
    <citation type="submission" date="2019-03" db="EMBL/GenBank/DDBJ databases">
        <title>Genomic Encyclopedia of Archaeal and Bacterial Type Strains, Phase II (KMG-II): from individual species to whole genera.</title>
        <authorList>
            <person name="Goeker M."/>
        </authorList>
    </citation>
    <scope>NUCLEOTIDE SEQUENCE [LARGE SCALE GENOMIC DNA]</scope>
    <source>
        <strain evidence="4 5">ATCC 25309</strain>
    </source>
</reference>
<keyword evidence="5" id="KW-1185">Reference proteome</keyword>
<sequence length="361" mass="39451">MKFPASPWIAALMILTHTVRGELKAPLQTEEMTNGSQTLAPLAQLQTQVIRSTALLMNAQGKPTATATWVGEEGYFITKASEVPRLEDCTVEHSSGPNARIREIRRDTKHDVVLAQAIGVQKVSPVRFDSSKKLTFGQWIVAPSRGTDLKIGVVSAKRRPIKGFGAAIGIRMDDRTAAEIAGVRIVGVAEDSPAATAGLRADDIMIELAGESVREFRRVNEIISKRQPGEEIAVKYRRAGKEDLLHVRLASRTKVLSNWDGEDFANGGISIRTDNFAEILQHDLPLNPTDMGGPLLDLQGRAIGLNIARVDRVTTFALPSEIFWPIIEKWMEADLHPPKAVPANALESSPPQPVKKMQPNG</sequence>
<dbReference type="Gene3D" id="2.30.42.10">
    <property type="match status" value="1"/>
</dbReference>
<evidence type="ECO:0000313" key="4">
    <source>
        <dbReference type="EMBL" id="TDU64297.1"/>
    </source>
</evidence>
<proteinExistence type="inferred from homology"/>
<dbReference type="InterPro" id="IPR043504">
    <property type="entry name" value="Peptidase_S1_PA_chymotrypsin"/>
</dbReference>
<dbReference type="SMART" id="SM00228">
    <property type="entry name" value="PDZ"/>
    <property type="match status" value="1"/>
</dbReference>
<dbReference type="PANTHER" id="PTHR22939">
    <property type="entry name" value="SERINE PROTEASE FAMILY S1C HTRA-RELATED"/>
    <property type="match status" value="1"/>
</dbReference>
<organism evidence="4 5">
    <name type="scientific">Prosthecobacter fusiformis</name>
    <dbReference type="NCBI Taxonomy" id="48464"/>
    <lineage>
        <taxon>Bacteria</taxon>
        <taxon>Pseudomonadati</taxon>
        <taxon>Verrucomicrobiota</taxon>
        <taxon>Verrucomicrobiia</taxon>
        <taxon>Verrucomicrobiales</taxon>
        <taxon>Verrucomicrobiaceae</taxon>
        <taxon>Prosthecobacter</taxon>
    </lineage>
</organism>
<feature type="region of interest" description="Disordered" evidence="2">
    <location>
        <begin position="341"/>
        <end position="361"/>
    </location>
</feature>
<dbReference type="PANTHER" id="PTHR22939:SF129">
    <property type="entry name" value="SERINE PROTEASE HTRA2, MITOCHONDRIAL"/>
    <property type="match status" value="1"/>
</dbReference>
<comment type="caution">
    <text evidence="4">The sequence shown here is derived from an EMBL/GenBank/DDBJ whole genome shotgun (WGS) entry which is preliminary data.</text>
</comment>
<dbReference type="Gene3D" id="2.40.10.10">
    <property type="entry name" value="Trypsin-like serine proteases"/>
    <property type="match status" value="1"/>
</dbReference>
<feature type="domain" description="PDZ" evidence="3">
    <location>
        <begin position="153"/>
        <end position="240"/>
    </location>
</feature>
<evidence type="ECO:0000313" key="5">
    <source>
        <dbReference type="Proteomes" id="UP000295662"/>
    </source>
</evidence>
<evidence type="ECO:0000256" key="1">
    <source>
        <dbReference type="ARBA" id="ARBA00010541"/>
    </source>
</evidence>
<dbReference type="EMBL" id="SOCA01000011">
    <property type="protein sequence ID" value="TDU64297.1"/>
    <property type="molecule type" value="Genomic_DNA"/>
</dbReference>
<dbReference type="InterPro" id="IPR001478">
    <property type="entry name" value="PDZ"/>
</dbReference>
<evidence type="ECO:0000259" key="3">
    <source>
        <dbReference type="PROSITE" id="PS50106"/>
    </source>
</evidence>